<protein>
    <recommendedName>
        <fullName evidence="11">G-protein coupled receptors family 1 profile domain-containing protein</fullName>
    </recommendedName>
</protein>
<evidence type="ECO:0000256" key="2">
    <source>
        <dbReference type="ARBA" id="ARBA00022475"/>
    </source>
</evidence>
<keyword evidence="9" id="KW-0807">Transducer</keyword>
<dbReference type="InterPro" id="IPR000276">
    <property type="entry name" value="GPCR_Rhodpsn"/>
</dbReference>
<dbReference type="Proteomes" id="UP001181693">
    <property type="component" value="Unassembled WGS sequence"/>
</dbReference>
<keyword evidence="8" id="KW-0675">Receptor</keyword>
<feature type="non-terminal residue" evidence="12">
    <location>
        <position position="179"/>
    </location>
</feature>
<keyword evidence="4" id="KW-0716">Sensory transduction</keyword>
<dbReference type="PRINTS" id="PR00245">
    <property type="entry name" value="OLFACTORYR"/>
</dbReference>
<keyword evidence="4" id="KW-0552">Olfaction</keyword>
<keyword evidence="13" id="KW-1185">Reference proteome</keyword>
<evidence type="ECO:0000256" key="6">
    <source>
        <dbReference type="ARBA" id="ARBA00023040"/>
    </source>
</evidence>
<keyword evidence="3 10" id="KW-0812">Transmembrane</keyword>
<dbReference type="InterPro" id="IPR000725">
    <property type="entry name" value="Olfact_rcpt"/>
</dbReference>
<dbReference type="PROSITE" id="PS00237">
    <property type="entry name" value="G_PROTEIN_RECEP_F1_1"/>
    <property type="match status" value="1"/>
</dbReference>
<keyword evidence="2" id="KW-1003">Cell membrane</keyword>
<evidence type="ECO:0000256" key="3">
    <source>
        <dbReference type="ARBA" id="ARBA00022692"/>
    </source>
</evidence>
<keyword evidence="7 10" id="KW-0472">Membrane</keyword>
<comment type="subcellular location">
    <subcellularLocation>
        <location evidence="1">Cell membrane</location>
        <topology evidence="1">Multi-pass membrane protein</topology>
    </subcellularLocation>
</comment>
<dbReference type="InterPro" id="IPR050516">
    <property type="entry name" value="Olfactory_GPCR"/>
</dbReference>
<name>A0AAV2ZI90_PYXAD</name>
<evidence type="ECO:0000259" key="11">
    <source>
        <dbReference type="PROSITE" id="PS50262"/>
    </source>
</evidence>
<proteinExistence type="predicted"/>
<keyword evidence="6" id="KW-0297">G-protein coupled receptor</keyword>
<feature type="transmembrane region" description="Helical" evidence="10">
    <location>
        <begin position="103"/>
        <end position="126"/>
    </location>
</feature>
<dbReference type="AlphaFoldDB" id="A0AAV2ZI90"/>
<evidence type="ECO:0000256" key="4">
    <source>
        <dbReference type="ARBA" id="ARBA00022725"/>
    </source>
</evidence>
<feature type="transmembrane region" description="Helical" evidence="10">
    <location>
        <begin position="25"/>
        <end position="49"/>
    </location>
</feature>
<dbReference type="PROSITE" id="PS50262">
    <property type="entry name" value="G_PROTEIN_RECEP_F1_2"/>
    <property type="match status" value="1"/>
</dbReference>
<dbReference type="GO" id="GO:0004930">
    <property type="term" value="F:G protein-coupled receptor activity"/>
    <property type="evidence" value="ECO:0007669"/>
    <property type="project" value="UniProtKB-KW"/>
</dbReference>
<evidence type="ECO:0000256" key="8">
    <source>
        <dbReference type="ARBA" id="ARBA00023170"/>
    </source>
</evidence>
<dbReference type="PANTHER" id="PTHR26452">
    <property type="entry name" value="OLFACTORY RECEPTOR"/>
    <property type="match status" value="1"/>
</dbReference>
<gene>
    <name evidence="12" type="ORF">GDO54_018415</name>
</gene>
<accession>A0AAV2ZI90</accession>
<dbReference type="GO" id="GO:0004984">
    <property type="term" value="F:olfactory receptor activity"/>
    <property type="evidence" value="ECO:0007669"/>
    <property type="project" value="InterPro"/>
</dbReference>
<dbReference type="EMBL" id="DYDO01001112">
    <property type="protein sequence ID" value="DBA13519.1"/>
    <property type="molecule type" value="Genomic_DNA"/>
</dbReference>
<evidence type="ECO:0000256" key="1">
    <source>
        <dbReference type="ARBA" id="ARBA00004651"/>
    </source>
</evidence>
<evidence type="ECO:0000256" key="7">
    <source>
        <dbReference type="ARBA" id="ARBA00023136"/>
    </source>
</evidence>
<evidence type="ECO:0000313" key="12">
    <source>
        <dbReference type="EMBL" id="DBA13519.1"/>
    </source>
</evidence>
<reference evidence="12" key="1">
    <citation type="thesis" date="2020" institute="ProQuest LLC" country="789 East Eisenhower Parkway, Ann Arbor, MI, USA">
        <title>Comparative Genomics and Chromosome Evolution.</title>
        <authorList>
            <person name="Mudd A.B."/>
        </authorList>
    </citation>
    <scope>NUCLEOTIDE SEQUENCE</scope>
    <source>
        <strain evidence="12">1538</strain>
        <tissue evidence="12">Blood</tissue>
    </source>
</reference>
<comment type="caution">
    <text evidence="12">The sequence shown here is derived from an EMBL/GenBank/DDBJ whole genome shotgun (WGS) entry which is preliminary data.</text>
</comment>
<evidence type="ECO:0000313" key="13">
    <source>
        <dbReference type="Proteomes" id="UP001181693"/>
    </source>
</evidence>
<evidence type="ECO:0000256" key="10">
    <source>
        <dbReference type="SAM" id="Phobius"/>
    </source>
</evidence>
<dbReference type="Gene3D" id="1.20.1070.10">
    <property type="entry name" value="Rhodopsin 7-helix transmembrane proteins"/>
    <property type="match status" value="1"/>
</dbReference>
<feature type="transmembrane region" description="Helical" evidence="10">
    <location>
        <begin position="160"/>
        <end position="177"/>
    </location>
</feature>
<dbReference type="Pfam" id="PF13853">
    <property type="entry name" value="7tm_4"/>
    <property type="match status" value="1"/>
</dbReference>
<dbReference type="InterPro" id="IPR017452">
    <property type="entry name" value="GPCR_Rhodpsn_7TM"/>
</dbReference>
<evidence type="ECO:0000256" key="9">
    <source>
        <dbReference type="ARBA" id="ARBA00023224"/>
    </source>
</evidence>
<dbReference type="GO" id="GO:0005886">
    <property type="term" value="C:plasma membrane"/>
    <property type="evidence" value="ECO:0007669"/>
    <property type="project" value="UniProtKB-SubCell"/>
</dbReference>
<feature type="domain" description="G-protein coupled receptors family 1 profile" evidence="11">
    <location>
        <begin position="1"/>
        <end position="179"/>
    </location>
</feature>
<dbReference type="SUPFAM" id="SSF81321">
    <property type="entry name" value="Family A G protein-coupled receptor-like"/>
    <property type="match status" value="1"/>
</dbReference>
<organism evidence="12 13">
    <name type="scientific">Pyxicephalus adspersus</name>
    <name type="common">African bullfrog</name>
    <dbReference type="NCBI Taxonomy" id="30357"/>
    <lineage>
        <taxon>Eukaryota</taxon>
        <taxon>Metazoa</taxon>
        <taxon>Chordata</taxon>
        <taxon>Craniata</taxon>
        <taxon>Vertebrata</taxon>
        <taxon>Euteleostomi</taxon>
        <taxon>Amphibia</taxon>
        <taxon>Batrachia</taxon>
        <taxon>Anura</taxon>
        <taxon>Neobatrachia</taxon>
        <taxon>Ranoidea</taxon>
        <taxon>Pyxicephalidae</taxon>
        <taxon>Pyxicephalinae</taxon>
        <taxon>Pyxicephalus</taxon>
    </lineage>
</organism>
<feature type="transmembrane region" description="Helical" evidence="10">
    <location>
        <begin position="61"/>
        <end position="83"/>
    </location>
</feature>
<keyword evidence="5 10" id="KW-1133">Transmembrane helix</keyword>
<sequence length="179" mass="20747">MGNQTFVKELFLSGLSDLPALQFPLFLFFLLIYLLTIIWNLLIIVLIVTDSHLHVPMTRNITIPACITQIFMIFFAASETFLLTVMSYDRYTAICQPLHYIQIMSWKVCVWLMSSMWCFSFIYSFIHTFFASKLAFCESDIIETFFCDFPQLLQISCSDISINILLMFILGGFFGGWCP</sequence>
<evidence type="ECO:0000256" key="5">
    <source>
        <dbReference type="ARBA" id="ARBA00022989"/>
    </source>
</evidence>